<comment type="caution">
    <text evidence="2">The sequence shown here is derived from an EMBL/GenBank/DDBJ whole genome shotgun (WGS) entry which is preliminary data.</text>
</comment>
<proteinExistence type="predicted"/>
<protein>
    <submittedName>
        <fullName evidence="2">Uncharacterized protein</fullName>
    </submittedName>
</protein>
<name>A0AAW2F4D4_9HYME</name>
<gene>
    <name evidence="2" type="ORF">PUN28_012737</name>
</gene>
<reference evidence="2 3" key="1">
    <citation type="submission" date="2023-03" db="EMBL/GenBank/DDBJ databases">
        <title>High recombination rates correlate with genetic variation in Cardiocondyla obscurior ants.</title>
        <authorList>
            <person name="Errbii M."/>
        </authorList>
    </citation>
    <scope>NUCLEOTIDE SEQUENCE [LARGE SCALE GENOMIC DNA]</scope>
    <source>
        <strain evidence="2">Alpha-2009</strain>
        <tissue evidence="2">Whole body</tissue>
    </source>
</reference>
<evidence type="ECO:0000256" key="1">
    <source>
        <dbReference type="SAM" id="MobiDB-lite"/>
    </source>
</evidence>
<evidence type="ECO:0000313" key="2">
    <source>
        <dbReference type="EMBL" id="KAL0110901.1"/>
    </source>
</evidence>
<organism evidence="2 3">
    <name type="scientific">Cardiocondyla obscurior</name>
    <dbReference type="NCBI Taxonomy" id="286306"/>
    <lineage>
        <taxon>Eukaryota</taxon>
        <taxon>Metazoa</taxon>
        <taxon>Ecdysozoa</taxon>
        <taxon>Arthropoda</taxon>
        <taxon>Hexapoda</taxon>
        <taxon>Insecta</taxon>
        <taxon>Pterygota</taxon>
        <taxon>Neoptera</taxon>
        <taxon>Endopterygota</taxon>
        <taxon>Hymenoptera</taxon>
        <taxon>Apocrita</taxon>
        <taxon>Aculeata</taxon>
        <taxon>Formicoidea</taxon>
        <taxon>Formicidae</taxon>
        <taxon>Myrmicinae</taxon>
        <taxon>Cardiocondyla</taxon>
    </lineage>
</organism>
<sequence length="85" mass="8509">MFQKHWVALSSSSTPSSSIGVPACNAPIIAPIIAPCRISSSSSSSPSSSSSSSSPSSSSSSSSSCSCSFHLVVSVIKGKKKISIN</sequence>
<keyword evidence="3" id="KW-1185">Reference proteome</keyword>
<evidence type="ECO:0000313" key="3">
    <source>
        <dbReference type="Proteomes" id="UP001430953"/>
    </source>
</evidence>
<dbReference type="AlphaFoldDB" id="A0AAW2F4D4"/>
<feature type="region of interest" description="Disordered" evidence="1">
    <location>
        <begin position="38"/>
        <end position="67"/>
    </location>
</feature>
<dbReference type="EMBL" id="JADYXP020000013">
    <property type="protein sequence ID" value="KAL0110901.1"/>
    <property type="molecule type" value="Genomic_DNA"/>
</dbReference>
<accession>A0AAW2F4D4</accession>
<dbReference type="Proteomes" id="UP001430953">
    <property type="component" value="Unassembled WGS sequence"/>
</dbReference>